<dbReference type="EMBL" id="BAABKC010000059">
    <property type="protein sequence ID" value="GAA5062912.1"/>
    <property type="molecule type" value="Genomic_DNA"/>
</dbReference>
<dbReference type="InterPro" id="IPR029016">
    <property type="entry name" value="GAF-like_dom_sf"/>
</dbReference>
<dbReference type="RefSeq" id="WP_345669720.1">
    <property type="nucleotide sequence ID" value="NZ_BAABKC010000059.1"/>
</dbReference>
<feature type="domain" description="GAF" evidence="2">
    <location>
        <begin position="204"/>
        <end position="354"/>
    </location>
</feature>
<evidence type="ECO:0008006" key="6">
    <source>
        <dbReference type="Google" id="ProtNLM"/>
    </source>
</evidence>
<evidence type="ECO:0000256" key="1">
    <source>
        <dbReference type="ARBA" id="ARBA00022801"/>
    </source>
</evidence>
<feature type="domain" description="PPM-type phosphatase" evidence="3">
    <location>
        <begin position="372"/>
        <end position="588"/>
    </location>
</feature>
<evidence type="ECO:0000259" key="2">
    <source>
        <dbReference type="SMART" id="SM00065"/>
    </source>
</evidence>
<evidence type="ECO:0000313" key="5">
    <source>
        <dbReference type="Proteomes" id="UP001500124"/>
    </source>
</evidence>
<accession>A0ABP9KS39</accession>
<dbReference type="Gene3D" id="3.60.40.10">
    <property type="entry name" value="PPM-type phosphatase domain"/>
    <property type="match status" value="1"/>
</dbReference>
<dbReference type="PANTHER" id="PTHR43156:SF2">
    <property type="entry name" value="STAGE II SPORULATION PROTEIN E"/>
    <property type="match status" value="1"/>
</dbReference>
<sequence length="592" mass="63424">MSEGPGAAAPVPPEWWRRLHELWLAAVQVEDVTALATRVYAALLELPGAGAVVGARWEAGRPRYLRLRTEREDAPVTWVPTSPDWPGGPVPRHLDMPGDSPAVRWSGPDAVQPLVRPLLRPHAAGTVLECVFTLHTGDAAGLWVAFAHEVPADARPVLSELLAQVAGVLALSNRRILESQDHERRQARDAFLAEASLQMDESLDVEETLRRVARLAVPAIADGCVVHLFRPDGGFEPVATAHVAAGAQAWLGDVARHDDWLTARLRGASQHTRGVVLKDDGLAGGPFGSGAVGDGKTIRALSVSPLRARGRVLGTLTFLYHRDDTSLSDLPTLTDLARRAALAIDTATLYDQRRQNVEMLQRQLLPRGLPRVPGVELSAAYEVGDPTLDVGGDFYDAVLADERVSLFIGDVCGRGAEAAAFTALARHTLRTLLEDGTPPGRALARLNRALIGEKASRFVTALVVTLEPAPDGGWDAVIAGGGHPWPLVRRDGGAVEEVPAHGLLLGVVPDAVWAQTRIRLREGDAMVLFTDGLTEARSADGTCFERQLPEVLRRIAPIGASTPAQLVAAASEFRDIGDDDTAVLIARMKGRP</sequence>
<organism evidence="4 5">
    <name type="scientific">Streptomyces similanensis</name>
    <dbReference type="NCBI Taxonomy" id="1274988"/>
    <lineage>
        <taxon>Bacteria</taxon>
        <taxon>Bacillati</taxon>
        <taxon>Actinomycetota</taxon>
        <taxon>Actinomycetes</taxon>
        <taxon>Kitasatosporales</taxon>
        <taxon>Streptomycetaceae</taxon>
        <taxon>Streptomyces</taxon>
    </lineage>
</organism>
<dbReference type="Gene3D" id="3.30.450.40">
    <property type="match status" value="1"/>
</dbReference>
<dbReference type="InterPro" id="IPR003018">
    <property type="entry name" value="GAF"/>
</dbReference>
<protein>
    <recommendedName>
        <fullName evidence="6">GAF domain-containing protein</fullName>
    </recommendedName>
</protein>
<dbReference type="SMART" id="SM00331">
    <property type="entry name" value="PP2C_SIG"/>
    <property type="match status" value="1"/>
</dbReference>
<dbReference type="InterPro" id="IPR001932">
    <property type="entry name" value="PPM-type_phosphatase-like_dom"/>
</dbReference>
<dbReference type="Pfam" id="PF01590">
    <property type="entry name" value="GAF"/>
    <property type="match status" value="1"/>
</dbReference>
<dbReference type="InterPro" id="IPR036457">
    <property type="entry name" value="PPM-type-like_dom_sf"/>
</dbReference>
<comment type="caution">
    <text evidence="4">The sequence shown here is derived from an EMBL/GenBank/DDBJ whole genome shotgun (WGS) entry which is preliminary data.</text>
</comment>
<evidence type="ECO:0000313" key="4">
    <source>
        <dbReference type="EMBL" id="GAA5062912.1"/>
    </source>
</evidence>
<evidence type="ECO:0000259" key="3">
    <source>
        <dbReference type="SMART" id="SM00331"/>
    </source>
</evidence>
<proteinExistence type="predicted"/>
<dbReference type="InterPro" id="IPR052016">
    <property type="entry name" value="Bact_Sigma-Reg"/>
</dbReference>
<name>A0ABP9KS39_9ACTN</name>
<dbReference type="SUPFAM" id="SSF81606">
    <property type="entry name" value="PP2C-like"/>
    <property type="match status" value="1"/>
</dbReference>
<keyword evidence="5" id="KW-1185">Reference proteome</keyword>
<dbReference type="Pfam" id="PF07228">
    <property type="entry name" value="SpoIIE"/>
    <property type="match status" value="1"/>
</dbReference>
<dbReference type="PANTHER" id="PTHR43156">
    <property type="entry name" value="STAGE II SPORULATION PROTEIN E-RELATED"/>
    <property type="match status" value="1"/>
</dbReference>
<dbReference type="Proteomes" id="UP001500124">
    <property type="component" value="Unassembled WGS sequence"/>
</dbReference>
<gene>
    <name evidence="4" type="ORF">GCM10023336_41710</name>
</gene>
<dbReference type="SMART" id="SM00065">
    <property type="entry name" value="GAF"/>
    <property type="match status" value="1"/>
</dbReference>
<reference evidence="5" key="1">
    <citation type="journal article" date="2019" name="Int. J. Syst. Evol. Microbiol.">
        <title>The Global Catalogue of Microorganisms (GCM) 10K type strain sequencing project: providing services to taxonomists for standard genome sequencing and annotation.</title>
        <authorList>
            <consortium name="The Broad Institute Genomics Platform"/>
            <consortium name="The Broad Institute Genome Sequencing Center for Infectious Disease"/>
            <person name="Wu L."/>
            <person name="Ma J."/>
        </authorList>
    </citation>
    <scope>NUCLEOTIDE SEQUENCE [LARGE SCALE GENOMIC DNA]</scope>
    <source>
        <strain evidence="5">JCM 18410</strain>
    </source>
</reference>
<dbReference type="SUPFAM" id="SSF55781">
    <property type="entry name" value="GAF domain-like"/>
    <property type="match status" value="1"/>
</dbReference>
<keyword evidence="1" id="KW-0378">Hydrolase</keyword>